<dbReference type="Proteomes" id="UP000054481">
    <property type="component" value="Unassembled WGS sequence"/>
</dbReference>
<sequence>MFIQTLIVGFASLALAAGAPNAPTSPTDAVPARWDGKCFYPTPDDGFDLTSYLEGRWYQVAGTAAPFTAGCKCINAEYTLNSDGSVRVNNSCEANGKLRSIIGKATPAPATYGTKGVFRVQFPGQPASACPGPNYIVQDYTGDIAIVQTSNFGILFVLSRKQHLDAKTLDFWVKRAGLLGSKLNDVTKTDQSGCSF</sequence>
<dbReference type="GO" id="GO:0005737">
    <property type="term" value="C:cytoplasm"/>
    <property type="evidence" value="ECO:0007669"/>
    <property type="project" value="TreeGrafter"/>
</dbReference>
<dbReference type="EMBL" id="KQ030518">
    <property type="protein sequence ID" value="KJZ75331.1"/>
    <property type="molecule type" value="Genomic_DNA"/>
</dbReference>
<dbReference type="GO" id="GO:0000302">
    <property type="term" value="P:response to reactive oxygen species"/>
    <property type="evidence" value="ECO:0007669"/>
    <property type="project" value="TreeGrafter"/>
</dbReference>
<dbReference type="InterPro" id="IPR000566">
    <property type="entry name" value="Lipocln_cytosolic_FA-bd_dom"/>
</dbReference>
<dbReference type="CDD" id="cd19438">
    <property type="entry name" value="lipocalin_Blc-like"/>
    <property type="match status" value="1"/>
</dbReference>
<evidence type="ECO:0000313" key="4">
    <source>
        <dbReference type="EMBL" id="KJZ75331.1"/>
    </source>
</evidence>
<dbReference type="GO" id="GO:0006629">
    <property type="term" value="P:lipid metabolic process"/>
    <property type="evidence" value="ECO:0007669"/>
    <property type="project" value="TreeGrafter"/>
</dbReference>
<protein>
    <recommendedName>
        <fullName evidence="3">Lipocalin/cytosolic fatty-acid binding domain-containing protein</fullName>
    </recommendedName>
</protein>
<feature type="chain" id="PRO_5013433825" description="Lipocalin/cytosolic fatty-acid binding domain-containing protein" evidence="2">
    <location>
        <begin position="19"/>
        <end position="196"/>
    </location>
</feature>
<name>A0A0F7ZKK4_9HYPO</name>
<gene>
    <name evidence="4" type="ORF">HIM_05257</name>
</gene>
<evidence type="ECO:0000313" key="5">
    <source>
        <dbReference type="Proteomes" id="UP000054481"/>
    </source>
</evidence>
<comment type="similarity">
    <text evidence="1 2">Belongs to the calycin superfamily. Lipocalin family.</text>
</comment>
<feature type="signal peptide" evidence="2">
    <location>
        <begin position="1"/>
        <end position="18"/>
    </location>
</feature>
<dbReference type="InterPro" id="IPR047202">
    <property type="entry name" value="Lipocalin_Blc-like_dom"/>
</dbReference>
<dbReference type="PIRSF" id="PIRSF036893">
    <property type="entry name" value="Lipocalin_ApoD"/>
    <property type="match status" value="1"/>
</dbReference>
<dbReference type="InterPro" id="IPR022271">
    <property type="entry name" value="Lipocalin_ApoD"/>
</dbReference>
<evidence type="ECO:0000256" key="1">
    <source>
        <dbReference type="ARBA" id="ARBA00006889"/>
    </source>
</evidence>
<dbReference type="InterPro" id="IPR012674">
    <property type="entry name" value="Calycin"/>
</dbReference>
<dbReference type="AlphaFoldDB" id="A0A0F7ZKK4"/>
<dbReference type="PANTHER" id="PTHR10612:SF34">
    <property type="entry name" value="APOLIPOPROTEIN D"/>
    <property type="match status" value="1"/>
</dbReference>
<keyword evidence="5" id="KW-1185">Reference proteome</keyword>
<organism evidence="4 5">
    <name type="scientific">Hirsutella minnesotensis 3608</name>
    <dbReference type="NCBI Taxonomy" id="1043627"/>
    <lineage>
        <taxon>Eukaryota</taxon>
        <taxon>Fungi</taxon>
        <taxon>Dikarya</taxon>
        <taxon>Ascomycota</taxon>
        <taxon>Pezizomycotina</taxon>
        <taxon>Sordariomycetes</taxon>
        <taxon>Hypocreomycetidae</taxon>
        <taxon>Hypocreales</taxon>
        <taxon>Ophiocordycipitaceae</taxon>
        <taxon>Hirsutella</taxon>
    </lineage>
</organism>
<dbReference type="PANTHER" id="PTHR10612">
    <property type="entry name" value="APOLIPOPROTEIN D"/>
    <property type="match status" value="1"/>
</dbReference>
<keyword evidence="2" id="KW-0732">Signal</keyword>
<reference evidence="4 5" key="1">
    <citation type="journal article" date="2014" name="Genome Biol. Evol.">
        <title>Comparative genomics and transcriptomics analyses reveal divergent lifestyle features of nematode endoparasitic fungus Hirsutella minnesotensis.</title>
        <authorList>
            <person name="Lai Y."/>
            <person name="Liu K."/>
            <person name="Zhang X."/>
            <person name="Zhang X."/>
            <person name="Li K."/>
            <person name="Wang N."/>
            <person name="Shu C."/>
            <person name="Wu Y."/>
            <person name="Wang C."/>
            <person name="Bushley K.E."/>
            <person name="Xiang M."/>
            <person name="Liu X."/>
        </authorList>
    </citation>
    <scope>NUCLEOTIDE SEQUENCE [LARGE SCALE GENOMIC DNA]</scope>
    <source>
        <strain evidence="4 5">3608</strain>
    </source>
</reference>
<feature type="domain" description="Lipocalin/cytosolic fatty-acid binding" evidence="3">
    <location>
        <begin position="48"/>
        <end position="188"/>
    </location>
</feature>
<proteinExistence type="inferred from homology"/>
<evidence type="ECO:0000256" key="2">
    <source>
        <dbReference type="PIRNR" id="PIRNR036893"/>
    </source>
</evidence>
<dbReference type="SUPFAM" id="SSF50814">
    <property type="entry name" value="Lipocalins"/>
    <property type="match status" value="1"/>
</dbReference>
<accession>A0A0F7ZKK4</accession>
<dbReference type="Gene3D" id="2.40.128.20">
    <property type="match status" value="1"/>
</dbReference>
<dbReference type="Pfam" id="PF08212">
    <property type="entry name" value="Lipocalin_2"/>
    <property type="match status" value="1"/>
</dbReference>
<evidence type="ECO:0000259" key="3">
    <source>
        <dbReference type="Pfam" id="PF08212"/>
    </source>
</evidence>
<dbReference type="OrthoDB" id="565904at2759"/>